<dbReference type="InterPro" id="IPR006119">
    <property type="entry name" value="Resolv_N"/>
</dbReference>
<dbReference type="InterPro" id="IPR009057">
    <property type="entry name" value="Homeodomain-like_sf"/>
</dbReference>
<protein>
    <submittedName>
        <fullName evidence="4">Recombinase family protein</fullName>
    </submittedName>
</protein>
<feature type="region of interest" description="Disordered" evidence="2">
    <location>
        <begin position="146"/>
        <end position="179"/>
    </location>
</feature>
<organism evidence="4 5">
    <name type="scientific">Nonomuraea insulae</name>
    <dbReference type="NCBI Taxonomy" id="1616787"/>
    <lineage>
        <taxon>Bacteria</taxon>
        <taxon>Bacillati</taxon>
        <taxon>Actinomycetota</taxon>
        <taxon>Actinomycetes</taxon>
        <taxon>Streptosporangiales</taxon>
        <taxon>Streptosporangiaceae</taxon>
        <taxon>Nonomuraea</taxon>
    </lineage>
</organism>
<evidence type="ECO:0000313" key="4">
    <source>
        <dbReference type="EMBL" id="MFC5833458.1"/>
    </source>
</evidence>
<feature type="compositionally biased region" description="Basic residues" evidence="2">
    <location>
        <begin position="33"/>
        <end position="45"/>
    </location>
</feature>
<comment type="caution">
    <text evidence="4">The sequence shown here is derived from an EMBL/GenBank/DDBJ whole genome shotgun (WGS) entry which is preliminary data.</text>
</comment>
<gene>
    <name evidence="4" type="ORF">ACFPZ3_57240</name>
</gene>
<dbReference type="InterPro" id="IPR006120">
    <property type="entry name" value="Resolvase_HTH_dom"/>
</dbReference>
<evidence type="ECO:0000256" key="2">
    <source>
        <dbReference type="SAM" id="MobiDB-lite"/>
    </source>
</evidence>
<evidence type="ECO:0000256" key="1">
    <source>
        <dbReference type="ARBA" id="ARBA00009913"/>
    </source>
</evidence>
<dbReference type="Pfam" id="PF02796">
    <property type="entry name" value="HTH_7"/>
    <property type="match status" value="1"/>
</dbReference>
<feature type="region of interest" description="Disordered" evidence="2">
    <location>
        <begin position="15"/>
        <end position="64"/>
    </location>
</feature>
<sequence>MRLVPVTVDLDVVAAATGTPDRDHQSRGTPSRAHQRRHRLGRHPRRPELPAGTSNDPGGSRDSWEDLLRQVRPHAGHRITVETLDRLGCATRECLTLAHELAQQGIGLRTLADQLPLDTSLPGPAAETAVALLAMFARMERPYESERGAEARASQQAQAASIGRRPKMSAQQQAAAAEMLSSGTSGEEVAAGFGVSRSTLFRNLKLYREAQAALSTGELLKPRHARWTR</sequence>
<feature type="compositionally biased region" description="Low complexity" evidence="2">
    <location>
        <begin position="151"/>
        <end position="163"/>
    </location>
</feature>
<evidence type="ECO:0000313" key="5">
    <source>
        <dbReference type="Proteomes" id="UP001596058"/>
    </source>
</evidence>
<dbReference type="SMART" id="SM00857">
    <property type="entry name" value="Resolvase"/>
    <property type="match status" value="1"/>
</dbReference>
<reference evidence="5" key="1">
    <citation type="journal article" date="2019" name="Int. J. Syst. Evol. Microbiol.">
        <title>The Global Catalogue of Microorganisms (GCM) 10K type strain sequencing project: providing services to taxonomists for standard genome sequencing and annotation.</title>
        <authorList>
            <consortium name="The Broad Institute Genomics Platform"/>
            <consortium name="The Broad Institute Genome Sequencing Center for Infectious Disease"/>
            <person name="Wu L."/>
            <person name="Ma J."/>
        </authorList>
    </citation>
    <scope>NUCLEOTIDE SEQUENCE [LARGE SCALE GENOMIC DNA]</scope>
    <source>
        <strain evidence="5">CCUG 53903</strain>
    </source>
</reference>
<dbReference type="SUPFAM" id="SSF46689">
    <property type="entry name" value="Homeodomain-like"/>
    <property type="match status" value="1"/>
</dbReference>
<dbReference type="EMBL" id="JBHSPA010000094">
    <property type="protein sequence ID" value="MFC5833458.1"/>
    <property type="molecule type" value="Genomic_DNA"/>
</dbReference>
<dbReference type="SUPFAM" id="SSF53041">
    <property type="entry name" value="Resolvase-like"/>
    <property type="match status" value="1"/>
</dbReference>
<dbReference type="Gene3D" id="1.10.10.60">
    <property type="entry name" value="Homeodomain-like"/>
    <property type="match status" value="1"/>
</dbReference>
<feature type="domain" description="Resolvase/invertase-type recombinase catalytic" evidence="3">
    <location>
        <begin position="13"/>
        <end position="161"/>
    </location>
</feature>
<comment type="similarity">
    <text evidence="1">Belongs to the site-specific recombinase resolvase family.</text>
</comment>
<dbReference type="RefSeq" id="WP_379523027.1">
    <property type="nucleotide sequence ID" value="NZ_JBHSPA010000094.1"/>
</dbReference>
<proteinExistence type="inferred from homology"/>
<name>A0ABW1D6G5_9ACTN</name>
<dbReference type="Gene3D" id="3.40.50.1390">
    <property type="entry name" value="Resolvase, N-terminal catalytic domain"/>
    <property type="match status" value="1"/>
</dbReference>
<keyword evidence="5" id="KW-1185">Reference proteome</keyword>
<accession>A0ABW1D6G5</accession>
<dbReference type="Pfam" id="PF00239">
    <property type="entry name" value="Resolvase"/>
    <property type="match status" value="1"/>
</dbReference>
<dbReference type="InterPro" id="IPR036162">
    <property type="entry name" value="Resolvase-like_N_sf"/>
</dbReference>
<dbReference type="Proteomes" id="UP001596058">
    <property type="component" value="Unassembled WGS sequence"/>
</dbReference>
<evidence type="ECO:0000259" key="3">
    <source>
        <dbReference type="SMART" id="SM00857"/>
    </source>
</evidence>